<dbReference type="InParanoid" id="A0A136J012"/>
<dbReference type="STRING" id="196109.A0A136J012"/>
<feature type="active site" description="Schiff-base intermediate with substrate" evidence="2">
    <location>
        <position position="184"/>
    </location>
</feature>
<sequence length="330" mass="34603">MGSNIYTHGSSASSHPLVPGIYVPTVAFFHPDESVDVVTTAAHVTRLAATGIAGVVTHGSNGEAVHLDHDERRLITETTRRALDAAGKTSVPVIVGCGAQSTWETVQLCHDAAASGGSHALILPPAYYGSLIPTDLILDHFRAVADASPVPILIYNFPGACAGVDLSSDVIIALAAHPNIVGVKLTCGNTGKLARVVSATRTTGERRSEQAPFLTFGGSVDFTLQTLVVGGHGIIGGTANLAPRTCTRLVSLWQQGTLGEARELQATIAEGDWVAIQGGFPAVKAALNTYFGYGGKPRKPCVLVKGRELARQLDGFKPLIEMELALEQRK</sequence>
<dbReference type="CDD" id="cd00408">
    <property type="entry name" value="DHDPS-like"/>
    <property type="match status" value="1"/>
</dbReference>
<reference evidence="5" key="1">
    <citation type="submission" date="2016-02" db="EMBL/GenBank/DDBJ databases">
        <title>Draft genome sequence of Microdochium bolleyi, a fungal endophyte of beachgrass.</title>
        <authorList>
            <consortium name="DOE Joint Genome Institute"/>
            <person name="David A.S."/>
            <person name="May G."/>
            <person name="Haridas S."/>
            <person name="Lim J."/>
            <person name="Wang M."/>
            <person name="Labutti K."/>
            <person name="Lipzen A."/>
            <person name="Barry K."/>
            <person name="Grigoriev I.V."/>
        </authorList>
    </citation>
    <scope>NUCLEOTIDE SEQUENCE [LARGE SCALE GENOMIC DNA]</scope>
    <source>
        <strain evidence="5">J235TASD1</strain>
    </source>
</reference>
<dbReference type="InterPro" id="IPR002220">
    <property type="entry name" value="DapA-like"/>
</dbReference>
<evidence type="ECO:0000313" key="4">
    <source>
        <dbReference type="EMBL" id="KXJ90389.1"/>
    </source>
</evidence>
<proteinExistence type="inferred from homology"/>
<evidence type="ECO:0000313" key="5">
    <source>
        <dbReference type="Proteomes" id="UP000070501"/>
    </source>
</evidence>
<dbReference type="AlphaFoldDB" id="A0A136J012"/>
<dbReference type="GO" id="GO:0008840">
    <property type="term" value="F:4-hydroxy-tetrahydrodipicolinate synthase activity"/>
    <property type="evidence" value="ECO:0007669"/>
    <property type="project" value="TreeGrafter"/>
</dbReference>
<dbReference type="PRINTS" id="PR00146">
    <property type="entry name" value="DHPICSNTHASE"/>
</dbReference>
<dbReference type="SUPFAM" id="SSF51569">
    <property type="entry name" value="Aldolase"/>
    <property type="match status" value="1"/>
</dbReference>
<dbReference type="OrthoDB" id="191315at2759"/>
<keyword evidence="5" id="KW-1185">Reference proteome</keyword>
<dbReference type="SMART" id="SM01130">
    <property type="entry name" value="DHDPS"/>
    <property type="match status" value="1"/>
</dbReference>
<dbReference type="Proteomes" id="UP000070501">
    <property type="component" value="Unassembled WGS sequence"/>
</dbReference>
<dbReference type="Gene3D" id="3.20.20.70">
    <property type="entry name" value="Aldolase class I"/>
    <property type="match status" value="1"/>
</dbReference>
<evidence type="ECO:0000256" key="3">
    <source>
        <dbReference type="PIRSR" id="PIRSR001365-2"/>
    </source>
</evidence>
<comment type="similarity">
    <text evidence="1">Belongs to the DapA family.</text>
</comment>
<gene>
    <name evidence="4" type="ORF">Micbo1qcDRAFT_176197</name>
</gene>
<feature type="active site" description="Proton donor/acceptor" evidence="2">
    <location>
        <position position="155"/>
    </location>
</feature>
<dbReference type="Pfam" id="PF00701">
    <property type="entry name" value="DHDPS"/>
    <property type="match status" value="1"/>
</dbReference>
<dbReference type="PANTHER" id="PTHR12128">
    <property type="entry name" value="DIHYDRODIPICOLINATE SYNTHASE"/>
    <property type="match status" value="1"/>
</dbReference>
<evidence type="ECO:0000256" key="1">
    <source>
        <dbReference type="PIRNR" id="PIRNR001365"/>
    </source>
</evidence>
<dbReference type="PIRSF" id="PIRSF001365">
    <property type="entry name" value="DHDPS"/>
    <property type="match status" value="1"/>
</dbReference>
<dbReference type="EMBL" id="KQ964252">
    <property type="protein sequence ID" value="KXJ90389.1"/>
    <property type="molecule type" value="Genomic_DNA"/>
</dbReference>
<dbReference type="InterPro" id="IPR013785">
    <property type="entry name" value="Aldolase_TIM"/>
</dbReference>
<protein>
    <submittedName>
        <fullName evidence="4">Dihydrodipicolinate synthase</fullName>
    </submittedName>
</protein>
<dbReference type="PANTHER" id="PTHR12128:SF52">
    <property type="entry name" value="4-HYDROXY-2-OXOGLUTARATE ALDOLASE, MITOCHONDRIAL-RELATED"/>
    <property type="match status" value="1"/>
</dbReference>
<organism evidence="4 5">
    <name type="scientific">Microdochium bolleyi</name>
    <dbReference type="NCBI Taxonomy" id="196109"/>
    <lineage>
        <taxon>Eukaryota</taxon>
        <taxon>Fungi</taxon>
        <taxon>Dikarya</taxon>
        <taxon>Ascomycota</taxon>
        <taxon>Pezizomycotina</taxon>
        <taxon>Sordariomycetes</taxon>
        <taxon>Xylariomycetidae</taxon>
        <taxon>Xylariales</taxon>
        <taxon>Microdochiaceae</taxon>
        <taxon>Microdochium</taxon>
    </lineage>
</organism>
<feature type="binding site" evidence="3">
    <location>
        <position position="235"/>
    </location>
    <ligand>
        <name>pyruvate</name>
        <dbReference type="ChEBI" id="CHEBI:15361"/>
    </ligand>
</feature>
<evidence type="ECO:0000256" key="2">
    <source>
        <dbReference type="PIRSR" id="PIRSR001365-1"/>
    </source>
</evidence>
<keyword evidence="1" id="KW-0456">Lyase</keyword>
<accession>A0A136J012</accession>
<name>A0A136J012_9PEZI</name>